<keyword evidence="4" id="KW-1185">Reference proteome</keyword>
<dbReference type="PANTHER" id="PTHR21310">
    <property type="entry name" value="AMINOGLYCOSIDE PHOSPHOTRANSFERASE-RELATED-RELATED"/>
    <property type="match status" value="1"/>
</dbReference>
<feature type="domain" description="Aminoglycoside phosphotransferase" evidence="2">
    <location>
        <begin position="94"/>
        <end position="324"/>
    </location>
</feature>
<dbReference type="OrthoDB" id="10003767at2759"/>
<gene>
    <name evidence="3" type="ORF">K505DRAFT_258065</name>
</gene>
<dbReference type="InterPro" id="IPR002575">
    <property type="entry name" value="Aminoglycoside_PTrfase"/>
</dbReference>
<sequence length="419" mass="47968">MEVDEDDSSSETSETSTIEHEQEPYFTFKDRARQLALDLFHGHKPEDIVIERMDGGSFNRIIGVTVFRPKPQLTTFKRVYRALANCFSKRKTTTVRPSERYILRIPRQDASTMDYDVTTLLYTAHHVPHPVPTVFAHDMSSDNALGMGYMLQHRMPGQTLVDLWQTLNFEQRKCAMRRVTEIVLDLHNTTSTSAGIISRANNSVDITGRIKIEPYPVSGRLASTTNGVQCPLSIPQTTRDHLLGLCKAQRPVKVADDGTLLFQYIWDDFESIINTLYEKGFIPDHHIFHLCHLDLQSRNLLARVVDESTIEITGILDWDSAAFAPKFLSVRAPFFFWTEDDAWEEDEADVYRPLSDPEHIALKAVYEEVAGPQFSQTSYIPELALARRMYYILKRGLYSGIQVQFAEDIIEEFAKLNIK</sequence>
<dbReference type="Pfam" id="PF01636">
    <property type="entry name" value="APH"/>
    <property type="match status" value="1"/>
</dbReference>
<feature type="region of interest" description="Disordered" evidence="1">
    <location>
        <begin position="1"/>
        <end position="23"/>
    </location>
</feature>
<accession>A0A6A6WT21</accession>
<dbReference type="PANTHER" id="PTHR21310:SF56">
    <property type="entry name" value="AMINOGLYCOSIDE PHOSPHOTRANSFERASE DOMAIN-CONTAINING PROTEIN"/>
    <property type="match status" value="1"/>
</dbReference>
<proteinExistence type="predicted"/>
<dbReference type="InterPro" id="IPR051678">
    <property type="entry name" value="AGP_Transferase"/>
</dbReference>
<evidence type="ECO:0000259" key="2">
    <source>
        <dbReference type="Pfam" id="PF01636"/>
    </source>
</evidence>
<dbReference type="AlphaFoldDB" id="A0A6A6WT21"/>
<dbReference type="InterPro" id="IPR011009">
    <property type="entry name" value="Kinase-like_dom_sf"/>
</dbReference>
<dbReference type="EMBL" id="MU002339">
    <property type="protein sequence ID" value="KAF2787276.1"/>
    <property type="molecule type" value="Genomic_DNA"/>
</dbReference>
<name>A0A6A6WT21_9PLEO</name>
<dbReference type="SUPFAM" id="SSF56112">
    <property type="entry name" value="Protein kinase-like (PK-like)"/>
    <property type="match status" value="1"/>
</dbReference>
<evidence type="ECO:0000256" key="1">
    <source>
        <dbReference type="SAM" id="MobiDB-lite"/>
    </source>
</evidence>
<dbReference type="Proteomes" id="UP000799757">
    <property type="component" value="Unassembled WGS sequence"/>
</dbReference>
<protein>
    <recommendedName>
        <fullName evidence="2">Aminoglycoside phosphotransferase domain-containing protein</fullName>
    </recommendedName>
</protein>
<organism evidence="3 4">
    <name type="scientific">Melanomma pulvis-pyrius CBS 109.77</name>
    <dbReference type="NCBI Taxonomy" id="1314802"/>
    <lineage>
        <taxon>Eukaryota</taxon>
        <taxon>Fungi</taxon>
        <taxon>Dikarya</taxon>
        <taxon>Ascomycota</taxon>
        <taxon>Pezizomycotina</taxon>
        <taxon>Dothideomycetes</taxon>
        <taxon>Pleosporomycetidae</taxon>
        <taxon>Pleosporales</taxon>
        <taxon>Melanommataceae</taxon>
        <taxon>Melanomma</taxon>
    </lineage>
</organism>
<evidence type="ECO:0000313" key="3">
    <source>
        <dbReference type="EMBL" id="KAF2787276.1"/>
    </source>
</evidence>
<reference evidence="3" key="1">
    <citation type="journal article" date="2020" name="Stud. Mycol.">
        <title>101 Dothideomycetes genomes: a test case for predicting lifestyles and emergence of pathogens.</title>
        <authorList>
            <person name="Haridas S."/>
            <person name="Albert R."/>
            <person name="Binder M."/>
            <person name="Bloem J."/>
            <person name="Labutti K."/>
            <person name="Salamov A."/>
            <person name="Andreopoulos B."/>
            <person name="Baker S."/>
            <person name="Barry K."/>
            <person name="Bills G."/>
            <person name="Bluhm B."/>
            <person name="Cannon C."/>
            <person name="Castanera R."/>
            <person name="Culley D."/>
            <person name="Daum C."/>
            <person name="Ezra D."/>
            <person name="Gonzalez J."/>
            <person name="Henrissat B."/>
            <person name="Kuo A."/>
            <person name="Liang C."/>
            <person name="Lipzen A."/>
            <person name="Lutzoni F."/>
            <person name="Magnuson J."/>
            <person name="Mondo S."/>
            <person name="Nolan M."/>
            <person name="Ohm R."/>
            <person name="Pangilinan J."/>
            <person name="Park H.-J."/>
            <person name="Ramirez L."/>
            <person name="Alfaro M."/>
            <person name="Sun H."/>
            <person name="Tritt A."/>
            <person name="Yoshinaga Y."/>
            <person name="Zwiers L.-H."/>
            <person name="Turgeon B."/>
            <person name="Goodwin S."/>
            <person name="Spatafora J."/>
            <person name="Crous P."/>
            <person name="Grigoriev I."/>
        </authorList>
    </citation>
    <scope>NUCLEOTIDE SEQUENCE</scope>
    <source>
        <strain evidence="3">CBS 109.77</strain>
    </source>
</reference>
<evidence type="ECO:0000313" key="4">
    <source>
        <dbReference type="Proteomes" id="UP000799757"/>
    </source>
</evidence>